<name>A0A5N6RZS1_9BIFI</name>
<dbReference type="GO" id="GO:0003677">
    <property type="term" value="F:DNA binding"/>
    <property type="evidence" value="ECO:0007669"/>
    <property type="project" value="UniProtKB-KW"/>
</dbReference>
<keyword evidence="6" id="KW-1185">Reference proteome</keyword>
<dbReference type="PANTHER" id="PTHR44688:SF16">
    <property type="entry name" value="DNA-BINDING TRANSCRIPTIONAL ACTIVATOR DEVR_DOSR"/>
    <property type="match status" value="1"/>
</dbReference>
<keyword evidence="3" id="KW-0804">Transcription</keyword>
<proteinExistence type="predicted"/>
<dbReference type="InterPro" id="IPR036388">
    <property type="entry name" value="WH-like_DNA-bd_sf"/>
</dbReference>
<evidence type="ECO:0000256" key="2">
    <source>
        <dbReference type="ARBA" id="ARBA00023125"/>
    </source>
</evidence>
<evidence type="ECO:0000256" key="3">
    <source>
        <dbReference type="ARBA" id="ARBA00023163"/>
    </source>
</evidence>
<dbReference type="CDD" id="cd06170">
    <property type="entry name" value="LuxR_C_like"/>
    <property type="match status" value="1"/>
</dbReference>
<gene>
    <name evidence="5" type="ORF">DDE84_11235</name>
</gene>
<dbReference type="PANTHER" id="PTHR44688">
    <property type="entry name" value="DNA-BINDING TRANSCRIPTIONAL ACTIVATOR DEVR_DOSR"/>
    <property type="match status" value="1"/>
</dbReference>
<keyword evidence="1" id="KW-0805">Transcription regulation</keyword>
<dbReference type="Gene3D" id="3.40.50.300">
    <property type="entry name" value="P-loop containing nucleotide triphosphate hydrolases"/>
    <property type="match status" value="1"/>
</dbReference>
<dbReference type="GO" id="GO:0006355">
    <property type="term" value="P:regulation of DNA-templated transcription"/>
    <property type="evidence" value="ECO:0007669"/>
    <property type="project" value="InterPro"/>
</dbReference>
<dbReference type="PROSITE" id="PS50043">
    <property type="entry name" value="HTH_LUXR_2"/>
    <property type="match status" value="1"/>
</dbReference>
<dbReference type="EMBL" id="QDAG01000014">
    <property type="protein sequence ID" value="KAE8126329.1"/>
    <property type="molecule type" value="Genomic_DNA"/>
</dbReference>
<evidence type="ECO:0000313" key="6">
    <source>
        <dbReference type="Proteomes" id="UP000325415"/>
    </source>
</evidence>
<dbReference type="InterPro" id="IPR027417">
    <property type="entry name" value="P-loop_NTPase"/>
</dbReference>
<comment type="caution">
    <text evidence="5">The sequence shown here is derived from an EMBL/GenBank/DDBJ whole genome shotgun (WGS) entry which is preliminary data.</text>
</comment>
<reference evidence="5 6" key="1">
    <citation type="submission" date="2018-04" db="EMBL/GenBank/DDBJ databases">
        <authorList>
            <person name="Eckel V.P."/>
            <person name="Vogel R.F."/>
        </authorList>
    </citation>
    <scope>NUCLEOTIDE SEQUENCE [LARGE SCALE GENOMIC DNA]</scope>
    <source>
        <strain evidence="6">TMW 2.1764</strain>
    </source>
</reference>
<keyword evidence="2" id="KW-0238">DNA-binding</keyword>
<dbReference type="Gene3D" id="1.10.10.10">
    <property type="entry name" value="Winged helix-like DNA-binding domain superfamily/Winged helix DNA-binding domain"/>
    <property type="match status" value="1"/>
</dbReference>
<organism evidence="5 6">
    <name type="scientific">Bifidobacterium tibiigranuli</name>
    <dbReference type="NCBI Taxonomy" id="2172043"/>
    <lineage>
        <taxon>Bacteria</taxon>
        <taxon>Bacillati</taxon>
        <taxon>Actinomycetota</taxon>
        <taxon>Actinomycetes</taxon>
        <taxon>Bifidobacteriales</taxon>
        <taxon>Bifidobacteriaceae</taxon>
        <taxon>Bifidobacterium</taxon>
    </lineage>
</organism>
<feature type="domain" description="HTH luxR-type" evidence="4">
    <location>
        <begin position="723"/>
        <end position="788"/>
    </location>
</feature>
<dbReference type="Pfam" id="PF00196">
    <property type="entry name" value="GerE"/>
    <property type="match status" value="1"/>
</dbReference>
<dbReference type="SUPFAM" id="SSF46894">
    <property type="entry name" value="C-terminal effector domain of the bipartite response regulators"/>
    <property type="match status" value="1"/>
</dbReference>
<dbReference type="InterPro" id="IPR016032">
    <property type="entry name" value="Sig_transdc_resp-reg_C-effctor"/>
</dbReference>
<accession>A0A5N6RZS1</accession>
<protein>
    <submittedName>
        <fullName evidence="5">LuxR family transcriptional regulator</fullName>
    </submittedName>
</protein>
<dbReference type="Proteomes" id="UP000325415">
    <property type="component" value="Unassembled WGS sequence"/>
</dbReference>
<dbReference type="OrthoDB" id="9816529at2"/>
<dbReference type="GeneID" id="78128247"/>
<dbReference type="SMART" id="SM00421">
    <property type="entry name" value="HTH_LUXR"/>
    <property type="match status" value="1"/>
</dbReference>
<dbReference type="PRINTS" id="PR00038">
    <property type="entry name" value="HTHLUXR"/>
</dbReference>
<evidence type="ECO:0000313" key="5">
    <source>
        <dbReference type="EMBL" id="KAE8126329.1"/>
    </source>
</evidence>
<dbReference type="AlphaFoldDB" id="A0A5N6RZS1"/>
<dbReference type="SUPFAM" id="SSF52540">
    <property type="entry name" value="P-loop containing nucleoside triphosphate hydrolases"/>
    <property type="match status" value="1"/>
</dbReference>
<evidence type="ECO:0000256" key="1">
    <source>
        <dbReference type="ARBA" id="ARBA00023015"/>
    </source>
</evidence>
<dbReference type="InterPro" id="IPR000792">
    <property type="entry name" value="Tscrpt_reg_LuxR_C"/>
</dbReference>
<evidence type="ECO:0000259" key="4">
    <source>
        <dbReference type="PROSITE" id="PS50043"/>
    </source>
</evidence>
<sequence length="790" mass="86073">MVSRSSLHAQRPGFAEWIPGEWKSLFGGSAAMVTIPRRRLLRSVIAARHSWVNISGAPGVGKTTLLRQLGDELEYLFRPHAMVGDGANDSRSLSRILGTSHTDSEGGGLAKDSEGHPAGVLLIDDFDYWLDDGRAEELRDVFRQSASLTVVTVTLNPLRPGAWVDEESCFVPVRGSELAFTLDEIGTLARAIVEVAPGLPALHEDEIELMKATTGGYPLAVGLAFDRWYSPECSRLDGFNVELVLQAIRRACATRYSDSQVEVGAIRVSMLLSFMPRFGERHIRMICESIPNVQQDYSIFNDSMVIGLQDASGPPATGYAWKDSAWRVFLEWNESQCDARRDLMRMLLDIGDYARAFDQLVLLQDITAAEQLLARHFMEVYEGFALEVQEILFGLAPKQLDRAPYLRLALALLSLERGDASSSRRPGILAGSAQIVSKGRHGKQAAIASAAIALRQGRMRDVYSRAERALVGAADSNDVFQAVQLMLRCGALPETPFPSLSEGRMMSVNEALTEALVAKLRGRGVIAAHKESMRFRALICSDEWLGREIAKWDLLDTMFGSQDADVSTIQERFGESPMYLGKLFACARLLAGGNLPKAIETADSGFAAGPERGIAQAVVQLASGQGKRLRDTLSGIQSDGGQRVNAILDALRVASLDRQEPNTAIRSLLDDLLAMPLPFMAFALSLLPPACLASLLDSEPGLAPAAAIAAQRGIAGLGAVLPANLDVVELSDRETEILHLLQQGLSDRQISDMCYISLNTTKTHVAAFRRKLGVNRRCDIVVLAQTLHLL</sequence>
<dbReference type="RefSeq" id="WP_152581793.1">
    <property type="nucleotide sequence ID" value="NZ_QDAG01000014.1"/>
</dbReference>